<reference evidence="2 3" key="1">
    <citation type="submission" date="2020-07" db="EMBL/GenBank/DDBJ databases">
        <title>Luteimonas sp. SJ-92.</title>
        <authorList>
            <person name="Huang X.-X."/>
            <person name="Xu L."/>
            <person name="Sun J.-Q."/>
        </authorList>
    </citation>
    <scope>NUCLEOTIDE SEQUENCE [LARGE SCALE GENOMIC DNA]</scope>
    <source>
        <strain evidence="2 3">SJ-92</strain>
    </source>
</reference>
<proteinExistence type="predicted"/>
<accession>A0A853JEE8</accession>
<dbReference type="AlphaFoldDB" id="A0A853JEE8"/>
<evidence type="ECO:0000313" key="3">
    <source>
        <dbReference type="Proteomes" id="UP000578091"/>
    </source>
</evidence>
<protein>
    <submittedName>
        <fullName evidence="2">Uncharacterized protein</fullName>
    </submittedName>
</protein>
<keyword evidence="1" id="KW-1133">Transmembrane helix</keyword>
<feature type="transmembrane region" description="Helical" evidence="1">
    <location>
        <begin position="131"/>
        <end position="152"/>
    </location>
</feature>
<feature type="transmembrane region" description="Helical" evidence="1">
    <location>
        <begin position="51"/>
        <end position="72"/>
    </location>
</feature>
<dbReference type="Proteomes" id="UP000578091">
    <property type="component" value="Unassembled WGS sequence"/>
</dbReference>
<organism evidence="2 3">
    <name type="scientific">Luteimonas salinisoli</name>
    <dbReference type="NCBI Taxonomy" id="2752307"/>
    <lineage>
        <taxon>Bacteria</taxon>
        <taxon>Pseudomonadati</taxon>
        <taxon>Pseudomonadota</taxon>
        <taxon>Gammaproteobacteria</taxon>
        <taxon>Lysobacterales</taxon>
        <taxon>Lysobacteraceae</taxon>
        <taxon>Luteimonas</taxon>
    </lineage>
</organism>
<keyword evidence="1" id="KW-0472">Membrane</keyword>
<dbReference type="Pfam" id="PF24838">
    <property type="entry name" value="8xMP"/>
    <property type="match status" value="1"/>
</dbReference>
<sequence>MDDLSTKAFEHAWRYFELHAQQRMTVFNFFLFLVGLVGAGIATSAQAAKELALLSLFLGLLLAFTSFIFWKLDQRVSVLMKRAEVAMALLEPHLPNDAARLFSGEPPLTAEACMSGNVWTRHWTYGRSFRVTFCTTGAFGVLAAFASGLRLAGVLQW</sequence>
<dbReference type="EMBL" id="JACCKA010000085">
    <property type="protein sequence ID" value="NZA27711.1"/>
    <property type="molecule type" value="Genomic_DNA"/>
</dbReference>
<dbReference type="InterPro" id="IPR056918">
    <property type="entry name" value="8xMP"/>
</dbReference>
<name>A0A853JEE8_9GAMM</name>
<evidence type="ECO:0000313" key="2">
    <source>
        <dbReference type="EMBL" id="NZA27711.1"/>
    </source>
</evidence>
<keyword evidence="3" id="KW-1185">Reference proteome</keyword>
<gene>
    <name evidence="2" type="ORF">H0E84_15120</name>
</gene>
<feature type="transmembrane region" description="Helical" evidence="1">
    <location>
        <begin position="26"/>
        <end position="45"/>
    </location>
</feature>
<dbReference type="RefSeq" id="WP_180679478.1">
    <property type="nucleotide sequence ID" value="NZ_JACCKA010000085.1"/>
</dbReference>
<comment type="caution">
    <text evidence="2">The sequence shown here is derived from an EMBL/GenBank/DDBJ whole genome shotgun (WGS) entry which is preliminary data.</text>
</comment>
<evidence type="ECO:0000256" key="1">
    <source>
        <dbReference type="SAM" id="Phobius"/>
    </source>
</evidence>
<keyword evidence="1" id="KW-0812">Transmembrane</keyword>